<dbReference type="Proteomes" id="UP001234178">
    <property type="component" value="Unassembled WGS sequence"/>
</dbReference>
<reference evidence="2 3" key="1">
    <citation type="journal article" date="2023" name="Nucleic Acids Res.">
        <title>The hologenome of Daphnia magna reveals possible DNA methylation and microbiome-mediated evolution of the host genome.</title>
        <authorList>
            <person name="Chaturvedi A."/>
            <person name="Li X."/>
            <person name="Dhandapani V."/>
            <person name="Marshall H."/>
            <person name="Kissane S."/>
            <person name="Cuenca-Cambronero M."/>
            <person name="Asole G."/>
            <person name="Calvet F."/>
            <person name="Ruiz-Romero M."/>
            <person name="Marangio P."/>
            <person name="Guigo R."/>
            <person name="Rago D."/>
            <person name="Mirbahai L."/>
            <person name="Eastwood N."/>
            <person name="Colbourne J.K."/>
            <person name="Zhou J."/>
            <person name="Mallon E."/>
            <person name="Orsini L."/>
        </authorList>
    </citation>
    <scope>NUCLEOTIDE SEQUENCE [LARGE SCALE GENOMIC DNA]</scope>
    <source>
        <strain evidence="2">LRV0_1</strain>
    </source>
</reference>
<dbReference type="EMBL" id="JAOYFB010000005">
    <property type="protein sequence ID" value="KAK4015048.1"/>
    <property type="molecule type" value="Genomic_DNA"/>
</dbReference>
<evidence type="ECO:0000313" key="3">
    <source>
        <dbReference type="Proteomes" id="UP001234178"/>
    </source>
</evidence>
<name>A0ABQ9ZQ42_9CRUS</name>
<accession>A0ABQ9ZQ42</accession>
<evidence type="ECO:0000256" key="1">
    <source>
        <dbReference type="SAM" id="MobiDB-lite"/>
    </source>
</evidence>
<protein>
    <submittedName>
        <fullName evidence="2">Uncharacterized protein</fullName>
    </submittedName>
</protein>
<feature type="region of interest" description="Disordered" evidence="1">
    <location>
        <begin position="1"/>
        <end position="28"/>
    </location>
</feature>
<sequence>MGHNKENEEETLAWADGMDSSDSEDIEEGLEWEVEARSSVVSARLLRGRLARNSVVAASVASFNPVGMAAQIKLQTPPTFTG</sequence>
<proteinExistence type="predicted"/>
<keyword evidence="3" id="KW-1185">Reference proteome</keyword>
<comment type="caution">
    <text evidence="2">The sequence shown here is derived from an EMBL/GenBank/DDBJ whole genome shotgun (WGS) entry which is preliminary data.</text>
</comment>
<gene>
    <name evidence="2" type="ORF">OUZ56_030038</name>
</gene>
<evidence type="ECO:0000313" key="2">
    <source>
        <dbReference type="EMBL" id="KAK4015048.1"/>
    </source>
</evidence>
<feature type="compositionally biased region" description="Acidic residues" evidence="1">
    <location>
        <begin position="19"/>
        <end position="28"/>
    </location>
</feature>
<organism evidence="2 3">
    <name type="scientific">Daphnia magna</name>
    <dbReference type="NCBI Taxonomy" id="35525"/>
    <lineage>
        <taxon>Eukaryota</taxon>
        <taxon>Metazoa</taxon>
        <taxon>Ecdysozoa</taxon>
        <taxon>Arthropoda</taxon>
        <taxon>Crustacea</taxon>
        <taxon>Branchiopoda</taxon>
        <taxon>Diplostraca</taxon>
        <taxon>Cladocera</taxon>
        <taxon>Anomopoda</taxon>
        <taxon>Daphniidae</taxon>
        <taxon>Daphnia</taxon>
    </lineage>
</organism>